<accession>A0A518BMF6</accession>
<organism evidence="1 2">
    <name type="scientific">Engelhardtia mirabilis</name>
    <dbReference type="NCBI Taxonomy" id="2528011"/>
    <lineage>
        <taxon>Bacteria</taxon>
        <taxon>Pseudomonadati</taxon>
        <taxon>Planctomycetota</taxon>
        <taxon>Planctomycetia</taxon>
        <taxon>Planctomycetia incertae sedis</taxon>
        <taxon>Engelhardtia</taxon>
    </lineage>
</organism>
<name>A0A518BMF6_9BACT</name>
<dbReference type="RefSeq" id="WP_145066932.1">
    <property type="nucleotide sequence ID" value="NZ_CP036287.1"/>
</dbReference>
<proteinExistence type="predicted"/>
<dbReference type="Proteomes" id="UP000316921">
    <property type="component" value="Chromosome"/>
</dbReference>
<dbReference type="AlphaFoldDB" id="A0A518BMF6"/>
<protein>
    <submittedName>
        <fullName evidence="1">Carboxylate-amine ligase YbdK</fullName>
    </submittedName>
</protein>
<keyword evidence="1" id="KW-0436">Ligase</keyword>
<dbReference type="Gene3D" id="3.30.590.20">
    <property type="match status" value="1"/>
</dbReference>
<dbReference type="KEGG" id="pbap:Pla133_32490"/>
<dbReference type="SUPFAM" id="SSF55931">
    <property type="entry name" value="Glutamine synthetase/guanido kinase"/>
    <property type="match status" value="1"/>
</dbReference>
<dbReference type="EMBL" id="CP036287">
    <property type="protein sequence ID" value="QDU68155.1"/>
    <property type="molecule type" value="Genomic_DNA"/>
</dbReference>
<gene>
    <name evidence="1" type="primary">ybdK</name>
    <name evidence="1" type="ORF">Pla133_32490</name>
</gene>
<dbReference type="PANTHER" id="PTHR36510:SF1">
    <property type="entry name" value="GLUTAMATE--CYSTEINE LIGASE 2-RELATED"/>
    <property type="match status" value="1"/>
</dbReference>
<dbReference type="Pfam" id="PF04107">
    <property type="entry name" value="GCS2"/>
    <property type="match status" value="1"/>
</dbReference>
<dbReference type="InterPro" id="IPR050141">
    <property type="entry name" value="GCL_type2/YbdK_subfam"/>
</dbReference>
<sequence length="413" mass="45808">MTERTLGLFEGYGIEIESMVVDRESLDVRSISDQVLREVTGADEWIEDHDDGPIGWSNELVTHVLELKTNGPAPSFRGLAAQFRDSARRLGVALERHGARTMPTGMHPWMDPTRETRLWPHETGPVYRAYDRLFDCHRHGWANLQSVHLNLSFDGEDEFARLLAAVRIVLPLIPALAASTPIVEGRVTGLLDNRLEVYRTNAERTPAMTGDVIPEPIFGFDEYREVVHGAIDRELAVLGADPILRGQEWTNARGAIARFDRMAVEVRLIDAQECARADLAVAAAVAGLVRGLVEERWAAHETQRGVPTAPLATLLQRTIRTGPATPVDDPAYADLFGFGPDEVETVGELLKRVVEPSFADAPELEEPLDVILRSGTLAQRVLDSTGPEPDRGTLREVYRELCDCMDEGLVFRP</sequence>
<dbReference type="PANTHER" id="PTHR36510">
    <property type="entry name" value="GLUTAMATE--CYSTEINE LIGASE 2-RELATED"/>
    <property type="match status" value="1"/>
</dbReference>
<reference evidence="1 2" key="1">
    <citation type="submission" date="2019-02" db="EMBL/GenBank/DDBJ databases">
        <title>Deep-cultivation of Planctomycetes and their phenomic and genomic characterization uncovers novel biology.</title>
        <authorList>
            <person name="Wiegand S."/>
            <person name="Jogler M."/>
            <person name="Boedeker C."/>
            <person name="Pinto D."/>
            <person name="Vollmers J."/>
            <person name="Rivas-Marin E."/>
            <person name="Kohn T."/>
            <person name="Peeters S.H."/>
            <person name="Heuer A."/>
            <person name="Rast P."/>
            <person name="Oberbeckmann S."/>
            <person name="Bunk B."/>
            <person name="Jeske O."/>
            <person name="Meyerdierks A."/>
            <person name="Storesund J.E."/>
            <person name="Kallscheuer N."/>
            <person name="Luecker S."/>
            <person name="Lage O.M."/>
            <person name="Pohl T."/>
            <person name="Merkel B.J."/>
            <person name="Hornburger P."/>
            <person name="Mueller R.-W."/>
            <person name="Bruemmer F."/>
            <person name="Labrenz M."/>
            <person name="Spormann A.M."/>
            <person name="Op den Camp H."/>
            <person name="Overmann J."/>
            <person name="Amann R."/>
            <person name="Jetten M.S.M."/>
            <person name="Mascher T."/>
            <person name="Medema M.H."/>
            <person name="Devos D.P."/>
            <person name="Kaster A.-K."/>
            <person name="Ovreas L."/>
            <person name="Rohde M."/>
            <person name="Galperin M.Y."/>
            <person name="Jogler C."/>
        </authorList>
    </citation>
    <scope>NUCLEOTIDE SEQUENCE [LARGE SCALE GENOMIC DNA]</scope>
    <source>
        <strain evidence="1 2">Pla133</strain>
    </source>
</reference>
<dbReference type="GO" id="GO:0004357">
    <property type="term" value="F:glutamate-cysteine ligase activity"/>
    <property type="evidence" value="ECO:0007669"/>
    <property type="project" value="InterPro"/>
</dbReference>
<dbReference type="InterPro" id="IPR006336">
    <property type="entry name" value="GCS2"/>
</dbReference>
<evidence type="ECO:0000313" key="1">
    <source>
        <dbReference type="EMBL" id="QDU68155.1"/>
    </source>
</evidence>
<dbReference type="GO" id="GO:0042398">
    <property type="term" value="P:modified amino acid biosynthetic process"/>
    <property type="evidence" value="ECO:0007669"/>
    <property type="project" value="InterPro"/>
</dbReference>
<evidence type="ECO:0000313" key="2">
    <source>
        <dbReference type="Proteomes" id="UP000316921"/>
    </source>
</evidence>
<dbReference type="InterPro" id="IPR014746">
    <property type="entry name" value="Gln_synth/guanido_kin_cat_dom"/>
</dbReference>
<keyword evidence="2" id="KW-1185">Reference proteome</keyword>